<dbReference type="NCBIfam" id="TIGR00347">
    <property type="entry name" value="bioD"/>
    <property type="match status" value="1"/>
</dbReference>
<dbReference type="GO" id="GO:0009102">
    <property type="term" value="P:biotin biosynthetic process"/>
    <property type="evidence" value="ECO:0007669"/>
    <property type="project" value="UniProtKB-UniRule"/>
</dbReference>
<comment type="cofactor">
    <cofactor evidence="9">
        <name>Mg(2+)</name>
        <dbReference type="ChEBI" id="CHEBI:18420"/>
    </cofactor>
</comment>
<keyword evidence="11" id="KW-1185">Reference proteome</keyword>
<evidence type="ECO:0000256" key="9">
    <source>
        <dbReference type="HAMAP-Rule" id="MF_00336"/>
    </source>
</evidence>
<dbReference type="Gene3D" id="3.40.50.300">
    <property type="entry name" value="P-loop containing nucleotide triphosphate hydrolases"/>
    <property type="match status" value="1"/>
</dbReference>
<dbReference type="SUPFAM" id="SSF52540">
    <property type="entry name" value="P-loop containing nucleoside triphosphate hydrolases"/>
    <property type="match status" value="1"/>
</dbReference>
<comment type="function">
    <text evidence="9">Catalyzes a mechanistically unusual reaction, the ATP-dependent insertion of CO2 between the N7 and N8 nitrogen atoms of 7,8-diaminopelargonic acid (DAPA, also called 7,8-diammoniononanoate) to form a ureido ring.</text>
</comment>
<name>D0LVN7_HALO1</name>
<comment type="subcellular location">
    <subcellularLocation>
        <location evidence="9">Cytoplasm</location>
    </subcellularLocation>
</comment>
<keyword evidence="1 9" id="KW-0963">Cytoplasm</keyword>
<feature type="binding site" evidence="9">
    <location>
        <position position="41"/>
    </location>
    <ligand>
        <name>substrate</name>
    </ligand>
</feature>
<feature type="binding site" evidence="9">
    <location>
        <position position="55"/>
    </location>
    <ligand>
        <name>Mg(2+)</name>
        <dbReference type="ChEBI" id="CHEBI:18420"/>
    </ligand>
</feature>
<dbReference type="EC" id="6.3.3.3" evidence="9"/>
<evidence type="ECO:0000256" key="5">
    <source>
        <dbReference type="ARBA" id="ARBA00022756"/>
    </source>
</evidence>
<dbReference type="InterPro" id="IPR004472">
    <property type="entry name" value="DTB_synth_BioD"/>
</dbReference>
<organism evidence="10 11">
    <name type="scientific">Haliangium ochraceum (strain DSM 14365 / JCM 11303 / SMP-2)</name>
    <dbReference type="NCBI Taxonomy" id="502025"/>
    <lineage>
        <taxon>Bacteria</taxon>
        <taxon>Pseudomonadati</taxon>
        <taxon>Myxococcota</taxon>
        <taxon>Polyangia</taxon>
        <taxon>Haliangiales</taxon>
        <taxon>Kofleriaceae</taxon>
        <taxon>Haliangium</taxon>
    </lineage>
</organism>
<dbReference type="PIRSF" id="PIRSF006755">
    <property type="entry name" value="DTB_synth"/>
    <property type="match status" value="1"/>
</dbReference>
<comment type="catalytic activity">
    <reaction evidence="9">
        <text>(7R,8S)-7,8-diammoniononanoate + CO2 + ATP = (4R,5S)-dethiobiotin + ADP + phosphate + 3 H(+)</text>
        <dbReference type="Rhea" id="RHEA:15805"/>
        <dbReference type="ChEBI" id="CHEBI:15378"/>
        <dbReference type="ChEBI" id="CHEBI:16526"/>
        <dbReference type="ChEBI" id="CHEBI:30616"/>
        <dbReference type="ChEBI" id="CHEBI:43474"/>
        <dbReference type="ChEBI" id="CHEBI:149469"/>
        <dbReference type="ChEBI" id="CHEBI:149473"/>
        <dbReference type="ChEBI" id="CHEBI:456216"/>
        <dbReference type="EC" id="6.3.3.3"/>
    </reaction>
</comment>
<dbReference type="PANTHER" id="PTHR43210:SF2">
    <property type="entry name" value="ATP-DEPENDENT DETHIOBIOTIN SYNTHETASE BIOD 2"/>
    <property type="match status" value="1"/>
</dbReference>
<dbReference type="OrthoDB" id="9802097at2"/>
<dbReference type="PANTHER" id="PTHR43210">
    <property type="entry name" value="DETHIOBIOTIN SYNTHETASE"/>
    <property type="match status" value="1"/>
</dbReference>
<comment type="pathway">
    <text evidence="9">Cofactor biosynthesis; biotin biosynthesis; biotin from 7,8-diaminononanoate: step 1/2.</text>
</comment>
<dbReference type="STRING" id="502025.Hoch_6892"/>
<reference evidence="10 11" key="1">
    <citation type="journal article" date="2010" name="Stand. Genomic Sci.">
        <title>Complete genome sequence of Haliangium ochraceum type strain (SMP-2).</title>
        <authorList>
            <consortium name="US DOE Joint Genome Institute (JGI-PGF)"/>
            <person name="Ivanova N."/>
            <person name="Daum C."/>
            <person name="Lang E."/>
            <person name="Abt B."/>
            <person name="Kopitz M."/>
            <person name="Saunders E."/>
            <person name="Lapidus A."/>
            <person name="Lucas S."/>
            <person name="Glavina Del Rio T."/>
            <person name="Nolan M."/>
            <person name="Tice H."/>
            <person name="Copeland A."/>
            <person name="Cheng J.F."/>
            <person name="Chen F."/>
            <person name="Bruce D."/>
            <person name="Goodwin L."/>
            <person name="Pitluck S."/>
            <person name="Mavromatis K."/>
            <person name="Pati A."/>
            <person name="Mikhailova N."/>
            <person name="Chen A."/>
            <person name="Palaniappan K."/>
            <person name="Land M."/>
            <person name="Hauser L."/>
            <person name="Chang Y.J."/>
            <person name="Jeffries C.D."/>
            <person name="Detter J.C."/>
            <person name="Brettin T."/>
            <person name="Rohde M."/>
            <person name="Goker M."/>
            <person name="Bristow J."/>
            <person name="Markowitz V."/>
            <person name="Eisen J.A."/>
            <person name="Hugenholtz P."/>
            <person name="Kyrpides N.C."/>
            <person name="Klenk H.P."/>
        </authorList>
    </citation>
    <scope>NUCLEOTIDE SEQUENCE [LARGE SCALE GENOMIC DNA]</scope>
    <source>
        <strain evidence="11">DSM 14365 / CIP 107738 / JCM 11303 / AJ 13395 / SMP-2</strain>
    </source>
</reference>
<evidence type="ECO:0000256" key="3">
    <source>
        <dbReference type="ARBA" id="ARBA00022723"/>
    </source>
</evidence>
<dbReference type="UniPathway" id="UPA00078">
    <property type="reaction ID" value="UER00161"/>
</dbReference>
<evidence type="ECO:0000313" key="10">
    <source>
        <dbReference type="EMBL" id="ACY19355.1"/>
    </source>
</evidence>
<dbReference type="GO" id="GO:0005524">
    <property type="term" value="F:ATP binding"/>
    <property type="evidence" value="ECO:0007669"/>
    <property type="project" value="UniProtKB-UniRule"/>
</dbReference>
<dbReference type="EMBL" id="CP001804">
    <property type="protein sequence ID" value="ACY19355.1"/>
    <property type="molecule type" value="Genomic_DNA"/>
</dbReference>
<evidence type="ECO:0000256" key="4">
    <source>
        <dbReference type="ARBA" id="ARBA00022741"/>
    </source>
</evidence>
<keyword evidence="6 9" id="KW-0067">ATP-binding</keyword>
<evidence type="ECO:0000256" key="8">
    <source>
        <dbReference type="ARBA" id="ARBA00047386"/>
    </source>
</evidence>
<keyword evidence="7 9" id="KW-0460">Magnesium</keyword>
<gene>
    <name evidence="9" type="primary">bioD</name>
    <name evidence="10" type="ordered locus">Hoch_6892</name>
</gene>
<feature type="binding site" evidence="9">
    <location>
        <position position="55"/>
    </location>
    <ligand>
        <name>ATP</name>
        <dbReference type="ChEBI" id="CHEBI:30616"/>
    </ligand>
</feature>
<feature type="binding site" evidence="9">
    <location>
        <begin position="177"/>
        <end position="178"/>
    </location>
    <ligand>
        <name>ATP</name>
        <dbReference type="ChEBI" id="CHEBI:30616"/>
    </ligand>
</feature>
<comment type="catalytic activity">
    <reaction evidence="8">
        <text>(7R,8S)-8-amino-7-(carboxyamino)nonanoate + ATP = (4R,5S)-dethiobiotin + ADP + phosphate + H(+)</text>
        <dbReference type="Rhea" id="RHEA:63684"/>
        <dbReference type="ChEBI" id="CHEBI:15378"/>
        <dbReference type="ChEBI" id="CHEBI:30616"/>
        <dbReference type="ChEBI" id="CHEBI:43474"/>
        <dbReference type="ChEBI" id="CHEBI:149470"/>
        <dbReference type="ChEBI" id="CHEBI:149473"/>
        <dbReference type="ChEBI" id="CHEBI:456216"/>
    </reaction>
</comment>
<keyword evidence="3 9" id="KW-0479">Metal-binding</keyword>
<dbReference type="GO" id="GO:0000287">
    <property type="term" value="F:magnesium ion binding"/>
    <property type="evidence" value="ECO:0007669"/>
    <property type="project" value="UniProtKB-UniRule"/>
</dbReference>
<dbReference type="AlphaFoldDB" id="D0LVN7"/>
<dbReference type="HOGENOM" id="CLU_072551_3_1_7"/>
<sequence>MIRLFVTGTDTEIGKTTVSCTLLAAAQARGLRALAFKPAESGCTRDPDGELVAADAQRLWQAAGRGQSLESVCRYRFEEPVAPGVAAVRSGVEVDLGAICQYIRAACEPEPDLALVEGAGGLLVPLSARELIIDLAVALAWPLLIVARPGLGTINHTLLSIEAARSRSLEVRGVVFSDTGGVASAEAVASNASEIERLSGVRVLGCLPYLPGMTGHSVEQVAGSAGLLELLDPR</sequence>
<comment type="caution">
    <text evidence="9">Lacks conserved residue(s) required for the propagation of feature annotation.</text>
</comment>
<comment type="subunit">
    <text evidence="9">Homodimer.</text>
</comment>
<evidence type="ECO:0000313" key="11">
    <source>
        <dbReference type="Proteomes" id="UP000001880"/>
    </source>
</evidence>
<evidence type="ECO:0000256" key="1">
    <source>
        <dbReference type="ARBA" id="ARBA00022490"/>
    </source>
</evidence>
<dbReference type="Proteomes" id="UP000001880">
    <property type="component" value="Chromosome"/>
</dbReference>
<feature type="active site" evidence="9">
    <location>
        <position position="37"/>
    </location>
</feature>
<dbReference type="RefSeq" id="WP_012831947.1">
    <property type="nucleotide sequence ID" value="NC_013440.1"/>
</dbReference>
<protein>
    <recommendedName>
        <fullName evidence="9">ATP-dependent dethiobiotin synthetase BioD</fullName>
        <ecNumber evidence="9">6.3.3.3</ecNumber>
    </recommendedName>
    <alternativeName>
        <fullName evidence="9">DTB synthetase</fullName>
        <shortName evidence="9">DTBS</shortName>
    </alternativeName>
    <alternativeName>
        <fullName evidence="9">Dethiobiotin synthase</fullName>
    </alternativeName>
</protein>
<proteinExistence type="inferred from homology"/>
<keyword evidence="4 9" id="KW-0547">Nucleotide-binding</keyword>
<dbReference type="KEGG" id="hoh:Hoch_6892"/>
<feature type="binding site" evidence="9">
    <location>
        <begin position="12"/>
        <end position="17"/>
    </location>
    <ligand>
        <name>ATP</name>
        <dbReference type="ChEBI" id="CHEBI:30616"/>
    </ligand>
</feature>
<evidence type="ECO:0000256" key="6">
    <source>
        <dbReference type="ARBA" id="ARBA00022840"/>
    </source>
</evidence>
<dbReference type="GO" id="GO:0005829">
    <property type="term" value="C:cytosol"/>
    <property type="evidence" value="ECO:0007669"/>
    <property type="project" value="TreeGrafter"/>
</dbReference>
<dbReference type="HAMAP" id="MF_00336">
    <property type="entry name" value="BioD"/>
    <property type="match status" value="1"/>
</dbReference>
<dbReference type="GO" id="GO:0004141">
    <property type="term" value="F:dethiobiotin synthase activity"/>
    <property type="evidence" value="ECO:0007669"/>
    <property type="project" value="UniProtKB-UniRule"/>
</dbReference>
<dbReference type="eggNOG" id="COG0132">
    <property type="taxonomic scope" value="Bacteria"/>
</dbReference>
<feature type="binding site" evidence="9">
    <location>
        <position position="16"/>
    </location>
    <ligand>
        <name>Mg(2+)</name>
        <dbReference type="ChEBI" id="CHEBI:18420"/>
    </ligand>
</feature>
<keyword evidence="5 9" id="KW-0093">Biotin biosynthesis</keyword>
<feature type="binding site" evidence="9">
    <location>
        <begin position="208"/>
        <end position="210"/>
    </location>
    <ligand>
        <name>ATP</name>
        <dbReference type="ChEBI" id="CHEBI:30616"/>
    </ligand>
</feature>
<feature type="binding site" evidence="9">
    <location>
        <position position="117"/>
    </location>
    <ligand>
        <name>Mg(2+)</name>
        <dbReference type="ChEBI" id="CHEBI:18420"/>
    </ligand>
</feature>
<accession>D0LVN7</accession>
<evidence type="ECO:0000256" key="2">
    <source>
        <dbReference type="ARBA" id="ARBA00022598"/>
    </source>
</evidence>
<comment type="similarity">
    <text evidence="9">Belongs to the dethiobiotin synthetase family.</text>
</comment>
<keyword evidence="2 9" id="KW-0436">Ligase</keyword>
<dbReference type="InterPro" id="IPR027417">
    <property type="entry name" value="P-loop_NTPase"/>
</dbReference>
<feature type="binding site" evidence="9">
    <location>
        <begin position="117"/>
        <end position="120"/>
    </location>
    <ligand>
        <name>ATP</name>
        <dbReference type="ChEBI" id="CHEBI:30616"/>
    </ligand>
</feature>
<evidence type="ECO:0000256" key="7">
    <source>
        <dbReference type="ARBA" id="ARBA00022842"/>
    </source>
</evidence>
<dbReference type="CDD" id="cd03109">
    <property type="entry name" value="DTBS"/>
    <property type="match status" value="1"/>
</dbReference>
<dbReference type="Pfam" id="PF13500">
    <property type="entry name" value="AAA_26"/>
    <property type="match status" value="1"/>
</dbReference>